<comment type="caution">
    <text evidence="5">The sequence shown here is derived from an EMBL/GenBank/DDBJ whole genome shotgun (WGS) entry which is preliminary data.</text>
</comment>
<dbReference type="Pfam" id="PF03358">
    <property type="entry name" value="FMN_red"/>
    <property type="match status" value="1"/>
</dbReference>
<dbReference type="GO" id="GO:0008752">
    <property type="term" value="F:FMN reductase [NAD(P)H] activity"/>
    <property type="evidence" value="ECO:0007669"/>
    <property type="project" value="InterPro"/>
</dbReference>
<dbReference type="InterPro" id="IPR051814">
    <property type="entry name" value="NAD(P)H-dep_FMN_reductase"/>
</dbReference>
<gene>
    <name evidence="5" type="ORF">BAA01_15410</name>
</gene>
<dbReference type="GO" id="GO:0046306">
    <property type="term" value="P:alkanesulfonate catabolic process"/>
    <property type="evidence" value="ECO:0007669"/>
    <property type="project" value="InterPro"/>
</dbReference>
<evidence type="ECO:0000313" key="6">
    <source>
        <dbReference type="Proteomes" id="UP000196475"/>
    </source>
</evidence>
<dbReference type="Proteomes" id="UP000196475">
    <property type="component" value="Unassembled WGS sequence"/>
</dbReference>
<evidence type="ECO:0000256" key="2">
    <source>
        <dbReference type="ARBA" id="ARBA00022643"/>
    </source>
</evidence>
<dbReference type="EMBL" id="LZRT01000085">
    <property type="protein sequence ID" value="OUM86818.1"/>
    <property type="molecule type" value="Genomic_DNA"/>
</dbReference>
<dbReference type="NCBIfam" id="TIGR03567">
    <property type="entry name" value="FMN_reduc_SsuE"/>
    <property type="match status" value="1"/>
</dbReference>
<name>A0A1Y3PNX4_9BACI</name>
<dbReference type="AlphaFoldDB" id="A0A1Y3PNX4"/>
<keyword evidence="1" id="KW-0285">Flavoprotein</keyword>
<dbReference type="InterPro" id="IPR020048">
    <property type="entry name" value="NADPH-dep_FMN_reduc_SsuE"/>
</dbReference>
<dbReference type="Gene3D" id="3.40.50.360">
    <property type="match status" value="1"/>
</dbReference>
<dbReference type="InterPro" id="IPR029039">
    <property type="entry name" value="Flavoprotein-like_sf"/>
</dbReference>
<proteinExistence type="predicted"/>
<organism evidence="5 6">
    <name type="scientific">Bacillus thermozeamaize</name>
    <dbReference type="NCBI Taxonomy" id="230954"/>
    <lineage>
        <taxon>Bacteria</taxon>
        <taxon>Bacillati</taxon>
        <taxon>Bacillota</taxon>
        <taxon>Bacilli</taxon>
        <taxon>Bacillales</taxon>
        <taxon>Bacillaceae</taxon>
        <taxon>Bacillus</taxon>
    </lineage>
</organism>
<protein>
    <submittedName>
        <fullName evidence="5">FMN reductase (NADPH)</fullName>
    </submittedName>
</protein>
<feature type="domain" description="NADPH-dependent FMN reductase-like" evidence="4">
    <location>
        <begin position="3"/>
        <end position="143"/>
    </location>
</feature>
<dbReference type="PANTHER" id="PTHR43408">
    <property type="entry name" value="FMN REDUCTASE (NADPH)"/>
    <property type="match status" value="1"/>
</dbReference>
<accession>A0A1Y3PNX4</accession>
<keyword evidence="2" id="KW-0288">FMN</keyword>
<dbReference type="PANTHER" id="PTHR43408:SF1">
    <property type="entry name" value="FMN REDUCTASE (NADPH)"/>
    <property type="match status" value="1"/>
</dbReference>
<dbReference type="InterPro" id="IPR005025">
    <property type="entry name" value="FMN_Rdtase-like_dom"/>
</dbReference>
<evidence type="ECO:0000256" key="3">
    <source>
        <dbReference type="ARBA" id="ARBA00023002"/>
    </source>
</evidence>
<evidence type="ECO:0000313" key="5">
    <source>
        <dbReference type="EMBL" id="OUM86818.1"/>
    </source>
</evidence>
<dbReference type="SUPFAM" id="SSF52218">
    <property type="entry name" value="Flavoproteins"/>
    <property type="match status" value="1"/>
</dbReference>
<reference evidence="6" key="1">
    <citation type="submission" date="2016-06" db="EMBL/GenBank/DDBJ databases">
        <authorList>
            <person name="Nascimento L."/>
            <person name="Pereira R.V."/>
            <person name="Martins L.F."/>
            <person name="Quaggio R.B."/>
            <person name="Silva A.M."/>
            <person name="Setubal J.C."/>
        </authorList>
    </citation>
    <scope>NUCLEOTIDE SEQUENCE [LARGE SCALE GENOMIC DNA]</scope>
</reference>
<sequence>MSRVVAISGSPSRISRTAHVLEHAGKLLEDRDISVSIVNVLDIPAEDLVLGSYDSEAVQSVSKQIQSADGVIFGTPVYKASYTGVLKSLLDLLDRDALAEKVILPIALGGSPAHFLMIDYALKPVLNALGARNILGGVYILDTQVSLEEGKQVKLADEAEVRLRKSLYEFSSILERKDVSLSGIR</sequence>
<evidence type="ECO:0000259" key="4">
    <source>
        <dbReference type="Pfam" id="PF03358"/>
    </source>
</evidence>
<keyword evidence="3" id="KW-0560">Oxidoreductase</keyword>
<evidence type="ECO:0000256" key="1">
    <source>
        <dbReference type="ARBA" id="ARBA00022630"/>
    </source>
</evidence>